<dbReference type="VEuPathDB" id="FungiDB:FGRAMPH1_01G22373"/>
<dbReference type="EMBL" id="HG970335">
    <property type="protein sequence ID" value="CEF83994.1"/>
    <property type="molecule type" value="Genomic_DNA"/>
</dbReference>
<name>A0A098DRK9_GIBZE</name>
<dbReference type="AlphaFoldDB" id="A0A098DRK9"/>
<proteinExistence type="predicted"/>
<dbReference type="EnsemblFungi" id="CEF83994">
    <property type="protein sequence ID" value="CEF83994"/>
    <property type="gene ID" value="FGRRES_15361"/>
</dbReference>
<keyword evidence="3" id="KW-1185">Reference proteome</keyword>
<reference evidence="2 3" key="2">
    <citation type="journal article" date="2010" name="Nature">
        <title>Comparative genomics reveals mobile pathogenicity chromosomes in Fusarium.</title>
        <authorList>
            <person name="Ma L.J."/>
            <person name="van der Does H.C."/>
            <person name="Borkovich K.A."/>
            <person name="Coleman J.J."/>
            <person name="Daboussi M.J."/>
            <person name="Di Pietro A."/>
            <person name="Dufresne M."/>
            <person name="Freitag M."/>
            <person name="Grabherr M."/>
            <person name="Henrissat B."/>
            <person name="Houterman P.M."/>
            <person name="Kang S."/>
            <person name="Shim W.B."/>
            <person name="Woloshuk C."/>
            <person name="Xie X."/>
            <person name="Xu J.R."/>
            <person name="Antoniw J."/>
            <person name="Baker S.E."/>
            <person name="Bluhm B.H."/>
            <person name="Breakspear A."/>
            <person name="Brown D.W."/>
            <person name="Butchko R.A."/>
            <person name="Chapman S."/>
            <person name="Coulson R."/>
            <person name="Coutinho P.M."/>
            <person name="Danchin E.G."/>
            <person name="Diener A."/>
            <person name="Gale L.R."/>
            <person name="Gardiner D.M."/>
            <person name="Goff S."/>
            <person name="Hammond-Kosack K.E."/>
            <person name="Hilburn K."/>
            <person name="Hua-Van A."/>
            <person name="Jonkers W."/>
            <person name="Kazan K."/>
            <person name="Kodira C.D."/>
            <person name="Koehrsen M."/>
            <person name="Kumar L."/>
            <person name="Lee Y.H."/>
            <person name="Li L."/>
            <person name="Manners J.M."/>
            <person name="Miranda-Saavedra D."/>
            <person name="Mukherjee M."/>
            <person name="Park G."/>
            <person name="Park J."/>
            <person name="Park S.Y."/>
            <person name="Proctor R.H."/>
            <person name="Regev A."/>
            <person name="Ruiz-Roldan M.C."/>
            <person name="Sain D."/>
            <person name="Sakthikumar S."/>
            <person name="Sykes S."/>
            <person name="Schwartz D.C."/>
            <person name="Turgeon B.G."/>
            <person name="Wapinski I."/>
            <person name="Yoder O."/>
            <person name="Young S."/>
            <person name="Zeng Q."/>
            <person name="Zhou S."/>
            <person name="Galagan J."/>
            <person name="Cuomo C.A."/>
            <person name="Kistler H.C."/>
            <person name="Rep M."/>
        </authorList>
    </citation>
    <scope>GENOME REANNOTATION</scope>
    <source>
        <strain evidence="3">ATCC MYA-4620 / CBS 123657 / FGSC 9075 / NRRL 31084 / PH-1</strain>
        <strain evidence="2">PH-1 / ATCC MYA-4620 / FGSC 9075 / NRRL 31084</strain>
    </source>
</reference>
<sequence>MTGAKHVTFSIAPVNFGVVPLLANTRRLVPSMILGSKSVLVMSYYPVSLTLELTRHSSKTQLICLNLFHAVRQGEELHRRIEAVTLGVLYLEIVWEALRRMTGWLRHNCLHSMDAKAP</sequence>
<reference evidence="2 3" key="1">
    <citation type="journal article" date="2007" name="Science">
        <title>The Fusarium graminearum genome reveals a link between localized polymorphism and pathogen specialization.</title>
        <authorList>
            <person name="Cuomo C.A."/>
            <person name="Gueldener U."/>
            <person name="Xu J.-R."/>
            <person name="Trail F."/>
            <person name="Turgeon B.G."/>
            <person name="Di Pietro A."/>
            <person name="Walton J.D."/>
            <person name="Ma L.-J."/>
            <person name="Baker S.E."/>
            <person name="Rep M."/>
            <person name="Adam G."/>
            <person name="Antoniw J."/>
            <person name="Baldwin T."/>
            <person name="Calvo S.E."/>
            <person name="Chang Y.-L."/>
            <person name="DeCaprio D."/>
            <person name="Gale L.R."/>
            <person name="Gnerre S."/>
            <person name="Goswami R.S."/>
            <person name="Hammond-Kosack K."/>
            <person name="Harris L.J."/>
            <person name="Hilburn K."/>
            <person name="Kennell J.C."/>
            <person name="Kroken S."/>
            <person name="Magnuson J.K."/>
            <person name="Mannhaupt G."/>
            <person name="Mauceli E.W."/>
            <person name="Mewes H.-W."/>
            <person name="Mitterbauer R."/>
            <person name="Muehlbauer G."/>
            <person name="Muensterkoetter M."/>
            <person name="Nelson D."/>
            <person name="O'Donnell K."/>
            <person name="Ouellet T."/>
            <person name="Qi W."/>
            <person name="Quesneville H."/>
            <person name="Roncero M.I.G."/>
            <person name="Seong K.-Y."/>
            <person name="Tetko I.V."/>
            <person name="Urban M."/>
            <person name="Waalwijk C."/>
            <person name="Ward T.J."/>
            <person name="Yao J."/>
            <person name="Birren B.W."/>
            <person name="Kistler H.C."/>
        </authorList>
    </citation>
    <scope>NUCLEOTIDE SEQUENCE [LARGE SCALE GENOMIC DNA]</scope>
    <source>
        <strain evidence="3">ATCC MYA-4620 / CBS 123657 / FGSC 9075 / NRRL 31084 / PH-1</strain>
        <strain evidence="2">PH-1 / ATCC MYA-4620 / FGSC 9075 / NRRL 31084</strain>
    </source>
</reference>
<accession>A0A098DRK9</accession>
<organism evidence="1 3">
    <name type="scientific">Gibberella zeae (strain ATCC MYA-4620 / CBS 123657 / FGSC 9075 / NRRL 31084 / PH-1)</name>
    <name type="common">Wheat head blight fungus</name>
    <name type="synonym">Fusarium graminearum</name>
    <dbReference type="NCBI Taxonomy" id="229533"/>
    <lineage>
        <taxon>Eukaryota</taxon>
        <taxon>Fungi</taxon>
        <taxon>Dikarya</taxon>
        <taxon>Ascomycota</taxon>
        <taxon>Pezizomycotina</taxon>
        <taxon>Sordariomycetes</taxon>
        <taxon>Hypocreomycetidae</taxon>
        <taxon>Hypocreales</taxon>
        <taxon>Nectriaceae</taxon>
        <taxon>Fusarium</taxon>
    </lineage>
</organism>
<protein>
    <submittedName>
        <fullName evidence="1">Chromosome 4, complete genome</fullName>
    </submittedName>
</protein>
<dbReference type="InParanoid" id="A0A098DRK9"/>
<evidence type="ECO:0000313" key="3">
    <source>
        <dbReference type="Proteomes" id="UP000070720"/>
    </source>
</evidence>
<gene>
    <name evidence="1" type="ORF">FGRAMPH1_01T22373</name>
</gene>
<evidence type="ECO:0000313" key="1">
    <source>
        <dbReference type="EMBL" id="CEF83994.1"/>
    </source>
</evidence>
<reference evidence="2" key="4">
    <citation type="submission" date="2017-01" db="UniProtKB">
        <authorList>
            <consortium name="EnsemblFungi"/>
        </authorList>
    </citation>
    <scope>IDENTIFICATION</scope>
    <source>
        <strain evidence="2">PH-1 / ATCC MYA-4620 / FGSC 9075 / NRRL 31084</strain>
    </source>
</reference>
<reference evidence="1 3" key="3">
    <citation type="journal article" date="2015" name="BMC Genomics">
        <title>The completed genome sequence of the pathogenic ascomycete fungus Fusarium graminearum.</title>
        <authorList>
            <person name="King R."/>
            <person name="Urban M."/>
            <person name="Hammond-Kosack M.C."/>
            <person name="Hassani-Pak K."/>
            <person name="Hammond-Kosack K.E."/>
        </authorList>
    </citation>
    <scope>NUCLEOTIDE SEQUENCE [LARGE SCALE GENOMIC DNA]</scope>
    <source>
        <strain evidence="3">ATCC MYA-4620 / CBS 123657 / FGSC 9075 / NRRL 31084 / PH-1</strain>
        <strain evidence="1">PH-1</strain>
    </source>
</reference>
<evidence type="ECO:0000313" key="2">
    <source>
        <dbReference type="EnsemblFungi" id="CEF83994"/>
    </source>
</evidence>
<accession>A0A0E0SC31</accession>
<dbReference type="Proteomes" id="UP000070720">
    <property type="component" value="Chromosome 4"/>
</dbReference>